<accession>A0A7V8RUW2</accession>
<keyword evidence="4" id="KW-1185">Reference proteome</keyword>
<evidence type="ECO:0000313" key="1">
    <source>
        <dbReference type="EMBL" id="KPG04173.1"/>
    </source>
</evidence>
<sequence length="196" mass="22633">MNPAQGSAVFDFEVYVLMTMKLRLSLTSDPVKKLRLQNKLAEHSLSVADGERIYDQMTATLVDENSFFTNLRTFLGVNTDYQQVGFASVLWPEFDFKATTDSAGQLQSARYWHTRKSAGRPQFDSPRDVPTWSMDLEEFSEIFGPLNCALRHPIFYKVLPAYEEHQFHWTDERGINRDYAAGFCWGLFNHAAENWD</sequence>
<dbReference type="Proteomes" id="UP000037962">
    <property type="component" value="Unassembled WGS sequence"/>
</dbReference>
<organism evidence="1 3">
    <name type="scientific">Mycobacteroides immunogenum</name>
    <dbReference type="NCBI Taxonomy" id="83262"/>
    <lineage>
        <taxon>Bacteria</taxon>
        <taxon>Bacillati</taxon>
        <taxon>Actinomycetota</taxon>
        <taxon>Actinomycetes</taxon>
        <taxon>Mycobacteriales</taxon>
        <taxon>Mycobacteriaceae</taxon>
        <taxon>Mycobacteroides</taxon>
    </lineage>
</organism>
<evidence type="ECO:0000313" key="4">
    <source>
        <dbReference type="Proteomes" id="UP000037962"/>
    </source>
</evidence>
<dbReference type="EMBL" id="LJFS01000026">
    <property type="protein sequence ID" value="KPG30528.1"/>
    <property type="molecule type" value="Genomic_DNA"/>
</dbReference>
<evidence type="ECO:0000313" key="2">
    <source>
        <dbReference type="EMBL" id="KPG30528.1"/>
    </source>
</evidence>
<reference evidence="3 4" key="1">
    <citation type="submission" date="2015-09" db="EMBL/GenBank/DDBJ databases">
        <title>Genome Sequences of Mycobacterium immunogenum Isolates, Recuperated from a Chloraminated Drinking Water Distribution System Simulator Subjected to Episodes of Nitrification.</title>
        <authorList>
            <person name="Gomez-Alvarez V."/>
            <person name="Revetta R.P."/>
        </authorList>
    </citation>
    <scope>NUCLEOTIDE SEQUENCE [LARGE SCALE GENOMIC DNA]</scope>
    <source>
        <strain evidence="1 3">H008</strain>
        <strain evidence="2 4">H076</strain>
    </source>
</reference>
<dbReference type="AlphaFoldDB" id="A0A7V8RUW2"/>
<evidence type="ECO:0000313" key="3">
    <source>
        <dbReference type="Proteomes" id="UP000037843"/>
    </source>
</evidence>
<dbReference type="EMBL" id="LJFO01000018">
    <property type="protein sequence ID" value="KPG04173.1"/>
    <property type="molecule type" value="Genomic_DNA"/>
</dbReference>
<dbReference type="Proteomes" id="UP000037843">
    <property type="component" value="Unassembled WGS sequence"/>
</dbReference>
<gene>
    <name evidence="1" type="ORF">AN908_24820</name>
    <name evidence="2" type="ORF">AN912_19185</name>
</gene>
<protein>
    <submittedName>
        <fullName evidence="1">Uncharacterized protein</fullName>
    </submittedName>
</protein>
<dbReference type="KEGG" id="miz:BAB75_04545"/>
<comment type="caution">
    <text evidence="1">The sequence shown here is derived from an EMBL/GenBank/DDBJ whole genome shotgun (WGS) entry which is preliminary data.</text>
</comment>
<name>A0A7V8RUW2_9MYCO</name>
<proteinExistence type="predicted"/>